<dbReference type="EMBL" id="JADNRY010000104">
    <property type="protein sequence ID" value="KAF9065391.1"/>
    <property type="molecule type" value="Genomic_DNA"/>
</dbReference>
<keyword evidence="1" id="KW-0812">Transmembrane</keyword>
<reference evidence="2" key="1">
    <citation type="submission" date="2020-11" db="EMBL/GenBank/DDBJ databases">
        <authorList>
            <consortium name="DOE Joint Genome Institute"/>
            <person name="Ahrendt S."/>
            <person name="Riley R."/>
            <person name="Andreopoulos W."/>
            <person name="Labutti K."/>
            <person name="Pangilinan J."/>
            <person name="Ruiz-Duenas F.J."/>
            <person name="Barrasa J.M."/>
            <person name="Sanchez-Garcia M."/>
            <person name="Camarero S."/>
            <person name="Miyauchi S."/>
            <person name="Serrano A."/>
            <person name="Linde D."/>
            <person name="Babiker R."/>
            <person name="Drula E."/>
            <person name="Ayuso-Fernandez I."/>
            <person name="Pacheco R."/>
            <person name="Padilla G."/>
            <person name="Ferreira P."/>
            <person name="Barriuso J."/>
            <person name="Kellner H."/>
            <person name="Castanera R."/>
            <person name="Alfaro M."/>
            <person name="Ramirez L."/>
            <person name="Pisabarro A.G."/>
            <person name="Kuo A."/>
            <person name="Tritt A."/>
            <person name="Lipzen A."/>
            <person name="He G."/>
            <person name="Yan M."/>
            <person name="Ng V."/>
            <person name="Cullen D."/>
            <person name="Martin F."/>
            <person name="Rosso M.-N."/>
            <person name="Henrissat B."/>
            <person name="Hibbett D."/>
            <person name="Martinez A.T."/>
            <person name="Grigoriev I.V."/>
        </authorList>
    </citation>
    <scope>NUCLEOTIDE SEQUENCE</scope>
    <source>
        <strain evidence="2">AH 40177</strain>
    </source>
</reference>
<dbReference type="AlphaFoldDB" id="A0A9P5PHE0"/>
<keyword evidence="1" id="KW-0472">Membrane</keyword>
<keyword evidence="3" id="KW-1185">Reference proteome</keyword>
<evidence type="ECO:0000313" key="2">
    <source>
        <dbReference type="EMBL" id="KAF9065391.1"/>
    </source>
</evidence>
<dbReference type="Proteomes" id="UP000772434">
    <property type="component" value="Unassembled WGS sequence"/>
</dbReference>
<name>A0A9P5PHE0_9AGAR</name>
<feature type="transmembrane region" description="Helical" evidence="1">
    <location>
        <begin position="122"/>
        <end position="140"/>
    </location>
</feature>
<feature type="transmembrane region" description="Helical" evidence="1">
    <location>
        <begin position="20"/>
        <end position="44"/>
    </location>
</feature>
<feature type="transmembrane region" description="Helical" evidence="1">
    <location>
        <begin position="152"/>
        <end position="174"/>
    </location>
</feature>
<proteinExistence type="predicted"/>
<feature type="transmembrane region" description="Helical" evidence="1">
    <location>
        <begin position="277"/>
        <end position="298"/>
    </location>
</feature>
<feature type="transmembrane region" description="Helical" evidence="1">
    <location>
        <begin position="56"/>
        <end position="78"/>
    </location>
</feature>
<feature type="transmembrane region" description="Helical" evidence="1">
    <location>
        <begin position="194"/>
        <end position="216"/>
    </location>
</feature>
<dbReference type="OrthoDB" id="2744793at2759"/>
<protein>
    <submittedName>
        <fullName evidence="2">Uncharacterized protein</fullName>
    </submittedName>
</protein>
<evidence type="ECO:0000256" key="1">
    <source>
        <dbReference type="SAM" id="Phobius"/>
    </source>
</evidence>
<accession>A0A9P5PHE0</accession>
<organism evidence="2 3">
    <name type="scientific">Rhodocollybia butyracea</name>
    <dbReference type="NCBI Taxonomy" id="206335"/>
    <lineage>
        <taxon>Eukaryota</taxon>
        <taxon>Fungi</taxon>
        <taxon>Dikarya</taxon>
        <taxon>Basidiomycota</taxon>
        <taxon>Agaricomycotina</taxon>
        <taxon>Agaricomycetes</taxon>
        <taxon>Agaricomycetidae</taxon>
        <taxon>Agaricales</taxon>
        <taxon>Marasmiineae</taxon>
        <taxon>Omphalotaceae</taxon>
        <taxon>Rhodocollybia</taxon>
    </lineage>
</organism>
<sequence length="325" mass="36816">MPSLQYIVSSNALPLMFNVGILILTSFAYGVFLLGTCIAIYLSITSADSRKPKTPLVCLVAMFFFSTWNMINIMAFYMNNIWFSYVKLLSILEDVTQDLQLIGTIMELFTQMELPYDYMQPWPPTIILMISDFVVTWRAWILFSHHKSWRWLLFLIMLANTAINLVDCILNVYNLSSSDINGPNLFGTTTTLDWISVILSLAVNALATILIIWKAWNHHRFLAGSSIQQRTYVQKILLLLIESGAIFCMIQGLYMGLAFVDKATDIDFKQLLSTYTIPVTLILTIAATWYPAAVTIIIHLESTSDSSVETFHIGEIATRTSENVD</sequence>
<feature type="transmembrane region" description="Helical" evidence="1">
    <location>
        <begin position="236"/>
        <end position="257"/>
    </location>
</feature>
<evidence type="ECO:0000313" key="3">
    <source>
        <dbReference type="Proteomes" id="UP000772434"/>
    </source>
</evidence>
<comment type="caution">
    <text evidence="2">The sequence shown here is derived from an EMBL/GenBank/DDBJ whole genome shotgun (WGS) entry which is preliminary data.</text>
</comment>
<keyword evidence="1" id="KW-1133">Transmembrane helix</keyword>
<gene>
    <name evidence="2" type="ORF">BDP27DRAFT_1424845</name>
</gene>